<dbReference type="InterPro" id="IPR007814">
    <property type="entry name" value="PaaA_PaaC"/>
</dbReference>
<dbReference type="InterPro" id="IPR012347">
    <property type="entry name" value="Ferritin-like"/>
</dbReference>
<dbReference type="PANTHER" id="PTHR30458:SF0">
    <property type="entry name" value="1,2-PHENYLACETYL-COA EPOXIDASE, SUBUNIT C"/>
    <property type="match status" value="1"/>
</dbReference>
<dbReference type="PANTHER" id="PTHR30458">
    <property type="entry name" value="PHENYLACETIC ACID DEGRADATION PROTEIN PAA"/>
    <property type="match status" value="1"/>
</dbReference>
<protein>
    <submittedName>
        <fullName evidence="1">Phenylacetic acid degradation protein</fullName>
    </submittedName>
</protein>
<dbReference type="SUPFAM" id="SSF47240">
    <property type="entry name" value="Ferritin-like"/>
    <property type="match status" value="1"/>
</dbReference>
<dbReference type="NCBIfam" id="TIGR02158">
    <property type="entry name" value="PA_CoA_Oxy3"/>
    <property type="match status" value="1"/>
</dbReference>
<proteinExistence type="predicted"/>
<accession>A0ABQ1UAI0</accession>
<dbReference type="PIRSF" id="PIRSF037834">
    <property type="entry name" value="PA_CoA_Oase3"/>
    <property type="match status" value="1"/>
</dbReference>
<sequence>MGIEMAELKDKIQQYATRLGDDSLVLGHRISEWTSHGPFLEEDIALGNVALDYVGRARMFYTYAAELAGEGKTEDDFAYLRDEREFQNYLINELPRGDFAFTIVRQLFVDVYFNYYLTELKKSKDSELAAIATKSLKETRYHLRRSRDWTIRLGIGTEESKTRMTKALNDLWGYTHELFEPDELEIELIAQGIAVDMREFKTNWLSDIQAIVKEAELEMPDAEWAVRGGREGFHTEHLSMLLTIMQSVHRANPGANW</sequence>
<comment type="caution">
    <text evidence="1">The sequence shown here is derived from an EMBL/GenBank/DDBJ whole genome shotgun (WGS) entry which is preliminary data.</text>
</comment>
<keyword evidence="2" id="KW-1185">Reference proteome</keyword>
<name>A0ABQ1UAI0_9GAMM</name>
<dbReference type="InterPro" id="IPR052703">
    <property type="entry name" value="Aromatic_CoA_ox/epox"/>
</dbReference>
<dbReference type="Proteomes" id="UP000638462">
    <property type="component" value="Unassembled WGS sequence"/>
</dbReference>
<dbReference type="Pfam" id="PF05138">
    <property type="entry name" value="PaaA_PaaC"/>
    <property type="match status" value="1"/>
</dbReference>
<dbReference type="Gene3D" id="1.20.1260.10">
    <property type="match status" value="1"/>
</dbReference>
<dbReference type="InterPro" id="IPR011882">
    <property type="entry name" value="PaaC"/>
</dbReference>
<reference evidence="2" key="1">
    <citation type="journal article" date="2019" name="Int. J. Syst. Evol. Microbiol.">
        <title>The Global Catalogue of Microorganisms (GCM) 10K type strain sequencing project: providing services to taxonomists for standard genome sequencing and annotation.</title>
        <authorList>
            <consortium name="The Broad Institute Genomics Platform"/>
            <consortium name="The Broad Institute Genome Sequencing Center for Infectious Disease"/>
            <person name="Wu L."/>
            <person name="Ma J."/>
        </authorList>
    </citation>
    <scope>NUCLEOTIDE SEQUENCE [LARGE SCALE GENOMIC DNA]</scope>
    <source>
        <strain evidence="2">CGMCC 1.15394</strain>
    </source>
</reference>
<dbReference type="EMBL" id="BMIT01000035">
    <property type="protein sequence ID" value="GGF14441.1"/>
    <property type="molecule type" value="Genomic_DNA"/>
</dbReference>
<organism evidence="1 2">
    <name type="scientific">Pseudoalteromonas gelatinilytica</name>
    <dbReference type="NCBI Taxonomy" id="1703256"/>
    <lineage>
        <taxon>Bacteria</taxon>
        <taxon>Pseudomonadati</taxon>
        <taxon>Pseudomonadota</taxon>
        <taxon>Gammaproteobacteria</taxon>
        <taxon>Alteromonadales</taxon>
        <taxon>Pseudoalteromonadaceae</taxon>
        <taxon>Pseudoalteromonas</taxon>
    </lineage>
</organism>
<evidence type="ECO:0000313" key="2">
    <source>
        <dbReference type="Proteomes" id="UP000638462"/>
    </source>
</evidence>
<gene>
    <name evidence="1" type="primary">paaC</name>
    <name evidence="1" type="ORF">GCM10008027_44060</name>
</gene>
<evidence type="ECO:0000313" key="1">
    <source>
        <dbReference type="EMBL" id="GGF14441.1"/>
    </source>
</evidence>
<dbReference type="InterPro" id="IPR009078">
    <property type="entry name" value="Ferritin-like_SF"/>
</dbReference>